<feature type="compositionally biased region" description="Basic and acidic residues" evidence="2">
    <location>
        <begin position="752"/>
        <end position="767"/>
    </location>
</feature>
<feature type="compositionally biased region" description="Polar residues" evidence="2">
    <location>
        <begin position="1284"/>
        <end position="1304"/>
    </location>
</feature>
<dbReference type="InterPro" id="IPR019441">
    <property type="entry name" value="FMP27/BLTP2/Hobbit_GFWDK_RBG"/>
</dbReference>
<comment type="caution">
    <text evidence="5">The sequence shown here is derived from an EMBL/GenBank/DDBJ whole genome shotgun (WGS) entry which is preliminary data.</text>
</comment>
<dbReference type="PANTHER" id="PTHR15678:SF6">
    <property type="entry name" value="BRIDGE-LIKE LIPID TRANSFER PROTEIN FAMILY MEMBER 2"/>
    <property type="match status" value="1"/>
</dbReference>
<dbReference type="OrthoDB" id="1562405at2759"/>
<feature type="compositionally biased region" description="Basic and acidic residues" evidence="2">
    <location>
        <begin position="1500"/>
        <end position="1509"/>
    </location>
</feature>
<organism evidence="5 6">
    <name type="scientific">Glomus cerebriforme</name>
    <dbReference type="NCBI Taxonomy" id="658196"/>
    <lineage>
        <taxon>Eukaryota</taxon>
        <taxon>Fungi</taxon>
        <taxon>Fungi incertae sedis</taxon>
        <taxon>Mucoromycota</taxon>
        <taxon>Glomeromycotina</taxon>
        <taxon>Glomeromycetes</taxon>
        <taxon>Glomerales</taxon>
        <taxon>Glomeraceae</taxon>
        <taxon>Glomus</taxon>
    </lineage>
</organism>
<evidence type="ECO:0000256" key="2">
    <source>
        <dbReference type="SAM" id="MobiDB-lite"/>
    </source>
</evidence>
<dbReference type="InterPro" id="IPR019449">
    <property type="entry name" value="FMP27_WPPW_RBG"/>
</dbReference>
<evidence type="ECO:0000313" key="6">
    <source>
        <dbReference type="Proteomes" id="UP000265703"/>
    </source>
</evidence>
<keyword evidence="6" id="KW-1185">Reference proteome</keyword>
<dbReference type="Proteomes" id="UP000265703">
    <property type="component" value="Unassembled WGS sequence"/>
</dbReference>
<proteinExistence type="predicted"/>
<feature type="region of interest" description="Disordered" evidence="2">
    <location>
        <begin position="1284"/>
        <end position="1307"/>
    </location>
</feature>
<evidence type="ECO:0000259" key="3">
    <source>
        <dbReference type="SMART" id="SM01214"/>
    </source>
</evidence>
<gene>
    <name evidence="5" type="ORF">C1645_727816</name>
</gene>
<dbReference type="PANTHER" id="PTHR15678">
    <property type="entry name" value="ANTIGEN MLAA-22-RELATED"/>
    <property type="match status" value="1"/>
</dbReference>
<feature type="region of interest" description="Disordered" evidence="2">
    <location>
        <begin position="752"/>
        <end position="773"/>
    </location>
</feature>
<reference evidence="5 6" key="1">
    <citation type="submission" date="2018-06" db="EMBL/GenBank/DDBJ databases">
        <title>Comparative genomics reveals the genomic features of Rhizophagus irregularis, R. cerebriforme, R. diaphanum and Gigaspora rosea, and their symbiotic lifestyle signature.</title>
        <authorList>
            <person name="Morin E."/>
            <person name="San Clemente H."/>
            <person name="Chen E.C.H."/>
            <person name="De La Providencia I."/>
            <person name="Hainaut M."/>
            <person name="Kuo A."/>
            <person name="Kohler A."/>
            <person name="Murat C."/>
            <person name="Tang N."/>
            <person name="Roy S."/>
            <person name="Loubradou J."/>
            <person name="Henrissat B."/>
            <person name="Grigoriev I.V."/>
            <person name="Corradi N."/>
            <person name="Roux C."/>
            <person name="Martin F.M."/>
        </authorList>
    </citation>
    <scope>NUCLEOTIDE SEQUENCE [LARGE SCALE GENOMIC DNA]</scope>
    <source>
        <strain evidence="5 6">DAOM 227022</strain>
    </source>
</reference>
<dbReference type="SMART" id="SM01214">
    <property type="entry name" value="Fmp27_GFWDK"/>
    <property type="match status" value="1"/>
</dbReference>
<evidence type="ECO:0000259" key="4">
    <source>
        <dbReference type="SMART" id="SM01216"/>
    </source>
</evidence>
<keyword evidence="1" id="KW-0175">Coiled coil</keyword>
<evidence type="ECO:0000256" key="1">
    <source>
        <dbReference type="SAM" id="Coils"/>
    </source>
</evidence>
<accession>A0A397SMC2</accession>
<protein>
    <submittedName>
        <fullName evidence="5">Golgi-body localization protein domain-containing protein</fullName>
    </submittedName>
</protein>
<dbReference type="EMBL" id="QKYT01000437">
    <property type="protein sequence ID" value="RIA85235.1"/>
    <property type="molecule type" value="Genomic_DNA"/>
</dbReference>
<dbReference type="STRING" id="658196.A0A397SMC2"/>
<feature type="domain" description="FMP27/BLTP2/Hobbit GFWDK motif-containing RBG unit" evidence="3">
    <location>
        <begin position="16"/>
        <end position="170"/>
    </location>
</feature>
<feature type="coiled-coil region" evidence="1">
    <location>
        <begin position="582"/>
        <end position="616"/>
    </location>
</feature>
<sequence length="1597" mass="182795">MHLSAKLKEAWVEIRDYPLPLAHIPSTDGKHLYSFFLEGNLVVGEELRGMESVRRAAVDIVTPRYIKGDDSKYTVIVPRTVSPVKLYSDLHVKINSSRPTVCSWSISMQPAIQHFAKVFESFTKPNPDPSETIGFWDKMRIMMHVRILAEFKGTGDVQFYAKGSRDPYLVTGRGAGFVLCWSKNVEIRLGYSNDQNEVLQVDSEEFTCAIPNLAANGLTESESSTLLTQSSSYTIISQILDGNFLKRVMKLCGGVRYGMGVHFQRLCNNDNGPCPTCDGQRKCRLTDFIPHYEIITRMPEYAIVPEGQVYDSFKGFRSDYVHLSVSVSCPINLDNSDDSDGDERKLKNSIELSPKSLQHILSWAFLFEPAMTIPIRQGALFPSLEPPSPKLGKYLGTVKIKICVGPLFLSHFYRDDVFEDPLRGRTHVVGIKGKIERFKFDMHLRSKEKIIEVEGQEVKARDIILHEAEVDLKNLDLRGIAARYIRDNVFSNFSDENEGDEREFLLGKDEDFIVNHEDEEWIDEADYIELDWMLPDVKPVVRVLPLMSSPQMMYYKRPDENDTYEEKKTDQETHICVMGQGRDTVQVQIDFLTERLNQLNLEIKQQTKILSDIEERITADSKNQILQNMSQSIQRTTATLSHKRNVIKEYLDNLEETLNKSGSKYVDVESDDNEHSHEGVNSNFSSPLWADSHSHFGHRFIIHNAEALWNNSLRNLMYKFSNLVEHHQGLTYYMSTSAVKFIRDLQKKIQQQKEREAYEKSLKKDGDSNSSNGLDNYDFDAHMAAEMLRKLVGEQTTSFVVPNEILAEKTTNDQGKSKNSHHDIPEGYSLRKDFIVQLINPQINLQCDKDPDSNIIMCIERAQLKTFSIVEDWSKGDLINEVVKTRMFFGIDNAQFFTSSKKDFLNDYYSKILTANNYGAKGSENWPVWVPMEALISNTKENASPFQRIVKRTSATTQYDKFNNLRIKGSDIKKDDKNGKDKKDYIEQESDNLGVDNSKKEEFDKRIDSFHINFPNIKISATSDQYCIFFDIVTDLFMYREPAQKRRAERLGAILLAADLDNLEGAAERVSALQEQIHQLDDLRLQYELYSTELDEEGLKDLRAVELELINLQEELCLLMEAITASQEKKHETESNVPLKLIATADEVIWVMQENNRNPFCEWKLSNAHFKWVTKEGNASINTLEIDHVVVTNKLPSPVFKELISPYIIDHRRPVDFSRNKMIRVYWGELEPVAGIAMVDHFEIDMFPLKFQMQYDIGKLIMMYIFPEKRREYIIKQNNIKANENGQVSHNTEQKRNSSGSEQTAKLLKKTSESYSDSLISETTETASDGNLTIFSDDGTISNNSTFTTSTTSSVKKQLLKATGDDYSHELELMKKRASQNRTFIYIKVPGVTHNFSYQGAKEKNLEDIYDFVFRMPTLEYQNKTWSWLDFLEHFKRDILRTILAHTGSLINKKIRGRPTTDNIPSNESKEVAVPFLATALVTATTTVNVTALMNNEGTNSDHDGEGSDKSSILSSESHESQKKVLGIKIKRHEKKDSLTRSIPFTNFHIHKESSGPVLSQSSFITRSIPTSDSSIENENEKGKLLFGKLYNENRSN</sequence>
<name>A0A397SMC2_9GLOM</name>
<feature type="domain" description="FMP27 WPPW motif-containing RBG unit" evidence="4">
    <location>
        <begin position="430"/>
        <end position="935"/>
    </location>
</feature>
<evidence type="ECO:0000313" key="5">
    <source>
        <dbReference type="EMBL" id="RIA85235.1"/>
    </source>
</evidence>
<dbReference type="InterPro" id="IPR045167">
    <property type="entry name" value="Hobbit"/>
</dbReference>
<dbReference type="Pfam" id="PF10344">
    <property type="entry name" value="Hobbit"/>
    <property type="match status" value="1"/>
</dbReference>
<feature type="region of interest" description="Disordered" evidence="2">
    <location>
        <begin position="1495"/>
        <end position="1520"/>
    </location>
</feature>
<feature type="coiled-coil region" evidence="1">
    <location>
        <begin position="1056"/>
        <end position="1093"/>
    </location>
</feature>
<dbReference type="SMART" id="SM01216">
    <property type="entry name" value="Fmp27_WPPW"/>
    <property type="match status" value="1"/>
</dbReference>